<name>A0ACB6Z2S7_THEGA</name>
<protein>
    <submittedName>
        <fullName evidence="1">Uncharacterized protein</fullName>
    </submittedName>
</protein>
<keyword evidence="2" id="KW-1185">Reference proteome</keyword>
<evidence type="ECO:0000313" key="1">
    <source>
        <dbReference type="EMBL" id="KAF9643792.1"/>
    </source>
</evidence>
<dbReference type="Proteomes" id="UP000886501">
    <property type="component" value="Unassembled WGS sequence"/>
</dbReference>
<gene>
    <name evidence="1" type="ORF">BDM02DRAFT_1316900</name>
</gene>
<organism evidence="1 2">
    <name type="scientific">Thelephora ganbajun</name>
    <name type="common">Ganba fungus</name>
    <dbReference type="NCBI Taxonomy" id="370292"/>
    <lineage>
        <taxon>Eukaryota</taxon>
        <taxon>Fungi</taxon>
        <taxon>Dikarya</taxon>
        <taxon>Basidiomycota</taxon>
        <taxon>Agaricomycotina</taxon>
        <taxon>Agaricomycetes</taxon>
        <taxon>Thelephorales</taxon>
        <taxon>Thelephoraceae</taxon>
        <taxon>Thelephora</taxon>
    </lineage>
</organism>
<reference evidence="1" key="2">
    <citation type="journal article" date="2020" name="Nat. Commun.">
        <title>Large-scale genome sequencing of mycorrhizal fungi provides insights into the early evolution of symbiotic traits.</title>
        <authorList>
            <person name="Miyauchi S."/>
            <person name="Kiss E."/>
            <person name="Kuo A."/>
            <person name="Drula E."/>
            <person name="Kohler A."/>
            <person name="Sanchez-Garcia M."/>
            <person name="Morin E."/>
            <person name="Andreopoulos B."/>
            <person name="Barry K.W."/>
            <person name="Bonito G."/>
            <person name="Buee M."/>
            <person name="Carver A."/>
            <person name="Chen C."/>
            <person name="Cichocki N."/>
            <person name="Clum A."/>
            <person name="Culley D."/>
            <person name="Crous P.W."/>
            <person name="Fauchery L."/>
            <person name="Girlanda M."/>
            <person name="Hayes R.D."/>
            <person name="Keri Z."/>
            <person name="LaButti K."/>
            <person name="Lipzen A."/>
            <person name="Lombard V."/>
            <person name="Magnuson J."/>
            <person name="Maillard F."/>
            <person name="Murat C."/>
            <person name="Nolan M."/>
            <person name="Ohm R.A."/>
            <person name="Pangilinan J."/>
            <person name="Pereira M.F."/>
            <person name="Perotto S."/>
            <person name="Peter M."/>
            <person name="Pfister S."/>
            <person name="Riley R."/>
            <person name="Sitrit Y."/>
            <person name="Stielow J.B."/>
            <person name="Szollosi G."/>
            <person name="Zifcakova L."/>
            <person name="Stursova M."/>
            <person name="Spatafora J.W."/>
            <person name="Tedersoo L."/>
            <person name="Vaario L.M."/>
            <person name="Yamada A."/>
            <person name="Yan M."/>
            <person name="Wang P."/>
            <person name="Xu J."/>
            <person name="Bruns T."/>
            <person name="Baldrian P."/>
            <person name="Vilgalys R."/>
            <person name="Dunand C."/>
            <person name="Henrissat B."/>
            <person name="Grigoriev I.V."/>
            <person name="Hibbett D."/>
            <person name="Nagy L.G."/>
            <person name="Martin F.M."/>
        </authorList>
    </citation>
    <scope>NUCLEOTIDE SEQUENCE</scope>
    <source>
        <strain evidence="1">P2</strain>
    </source>
</reference>
<evidence type="ECO:0000313" key="2">
    <source>
        <dbReference type="Proteomes" id="UP000886501"/>
    </source>
</evidence>
<accession>A0ACB6Z2S7</accession>
<sequence>MFHMRKLSNTRSTPIGSSHKPTKIRDTTPTSNHTSSISTGKPPKSSTKSFHRRAQSSIDKSQVSKPFPILTHDERDLFGIMASGNVQTRARRIPKVAEKKVNIDAPELIKSSPQHKPKVSTDVPSRSWYTSVPVQSPVKGTLQRSISNATPRTTPSKVDVGRANSTKESRSHGRVESEARRDGVEPMKQHVHKGSITHTDCPWVEATSNPIAHPEYLARHQPARSTTRGSCESDKTAIEDEAATRVDAKKGEEASPLVKSVQETLRPTVRLVSKPLPDLPAFDSLSSRWSASTGSVYSDDNPFSYGNILTMFPDPPKNMPDIAPFNDWENTISLSTPPVFMSCPNHSSGSVSTVTLTITPDPPPVKPLMLKAVTKPKIATVVHQNPRASYSYNQLQDSIATRDDRAYPQASMKGSIHNSSVRTAGPALTLRQRSSSFGSSNCRNPPNRIVNIEALLWPHRRQTPEDIERIERERLEREREYELEVQKEQELKQFEMEFGYNPWYKGKKMYQREVDPNGFELIRPEKKQRNWL</sequence>
<comment type="caution">
    <text evidence="1">The sequence shown here is derived from an EMBL/GenBank/DDBJ whole genome shotgun (WGS) entry which is preliminary data.</text>
</comment>
<proteinExistence type="predicted"/>
<reference evidence="1" key="1">
    <citation type="submission" date="2019-10" db="EMBL/GenBank/DDBJ databases">
        <authorList>
            <consortium name="DOE Joint Genome Institute"/>
            <person name="Kuo A."/>
            <person name="Miyauchi S."/>
            <person name="Kiss E."/>
            <person name="Drula E."/>
            <person name="Kohler A."/>
            <person name="Sanchez-Garcia M."/>
            <person name="Andreopoulos B."/>
            <person name="Barry K.W."/>
            <person name="Bonito G."/>
            <person name="Buee M."/>
            <person name="Carver A."/>
            <person name="Chen C."/>
            <person name="Cichocki N."/>
            <person name="Clum A."/>
            <person name="Culley D."/>
            <person name="Crous P.W."/>
            <person name="Fauchery L."/>
            <person name="Girlanda M."/>
            <person name="Hayes R."/>
            <person name="Keri Z."/>
            <person name="Labutti K."/>
            <person name="Lipzen A."/>
            <person name="Lombard V."/>
            <person name="Magnuson J."/>
            <person name="Maillard F."/>
            <person name="Morin E."/>
            <person name="Murat C."/>
            <person name="Nolan M."/>
            <person name="Ohm R."/>
            <person name="Pangilinan J."/>
            <person name="Pereira M."/>
            <person name="Perotto S."/>
            <person name="Peter M."/>
            <person name="Riley R."/>
            <person name="Sitrit Y."/>
            <person name="Stielow B."/>
            <person name="Szollosi G."/>
            <person name="Zifcakova L."/>
            <person name="Stursova M."/>
            <person name="Spatafora J.W."/>
            <person name="Tedersoo L."/>
            <person name="Vaario L.-M."/>
            <person name="Yamada A."/>
            <person name="Yan M."/>
            <person name="Wang P."/>
            <person name="Xu J."/>
            <person name="Bruns T."/>
            <person name="Baldrian P."/>
            <person name="Vilgalys R."/>
            <person name="Henrissat B."/>
            <person name="Grigoriev I.V."/>
            <person name="Hibbett D."/>
            <person name="Nagy L.G."/>
            <person name="Martin F.M."/>
        </authorList>
    </citation>
    <scope>NUCLEOTIDE SEQUENCE</scope>
    <source>
        <strain evidence="1">P2</strain>
    </source>
</reference>
<dbReference type="EMBL" id="MU118186">
    <property type="protein sequence ID" value="KAF9643792.1"/>
    <property type="molecule type" value="Genomic_DNA"/>
</dbReference>